<evidence type="ECO:0000313" key="2">
    <source>
        <dbReference type="Proteomes" id="UP000699462"/>
    </source>
</evidence>
<sequence>MSETNCPGQEIPDFQANSLPQNIVADHSHSYLLFESDVHTNKEKSTCKAGNVIPQTPPTKQKSSGSKLLTASVCDERVHPMTEEPLISHSHIHPDPVTMCRDEMNVSGQTAPDSMFSFRSGSKECCQPANTFNCDQSGNEHSIMDNNSMHKDLIGIDRLKDSNTMIRFVTKQTSQFLPVYMANPVDRISVNSTSNSAGRSNSTYSYTKDSTMVDLIQNESKPPISQTNQRFRSSPNDNHPLYAQNQLERELIMFSDTYVQLIDVLAHLRKFRPEPLSAGTNKALDDWLNAIRHLQMSFREFSLIGTICNEEKKSEVSPQINNFLTSMRALSKQTRSIRTILWALVQLQSQETISTYSDLVRQLLGYFPQSAVNESILASRQPNPISAGLFTTFPWTLKNHGMHDVKTPSFPCGMSTSGGVPIIHSNSLTPSFRWSGKPVSMPVCSMMHARIGHVPTEKLFYTEHATAVNPFYTQHPIVFPSGSNPLQPPVIMPTSFMPGAIVHNASLRPQLYTLSSRFEKRL</sequence>
<evidence type="ECO:0000313" key="1">
    <source>
        <dbReference type="EMBL" id="KAF8569139.1"/>
    </source>
</evidence>
<name>A0A8T0DMH9_9TREM</name>
<dbReference type="EMBL" id="JTDF01002151">
    <property type="protein sequence ID" value="KAF8569139.1"/>
    <property type="molecule type" value="Genomic_DNA"/>
</dbReference>
<comment type="caution">
    <text evidence="1">The sequence shown here is derived from an EMBL/GenBank/DDBJ whole genome shotgun (WGS) entry which is preliminary data.</text>
</comment>
<protein>
    <submittedName>
        <fullName evidence="1">Uncharacterized protein</fullName>
    </submittedName>
</protein>
<proteinExistence type="predicted"/>
<reference evidence="1 2" key="1">
    <citation type="submission" date="2019-07" db="EMBL/GenBank/DDBJ databases">
        <title>Annotation for the trematode Paragonimus westermani.</title>
        <authorList>
            <person name="Choi Y.-J."/>
        </authorList>
    </citation>
    <scope>NUCLEOTIDE SEQUENCE [LARGE SCALE GENOMIC DNA]</scope>
    <source>
        <strain evidence="1">180907_Pwestermani</strain>
    </source>
</reference>
<dbReference type="OrthoDB" id="6285220at2759"/>
<dbReference type="AlphaFoldDB" id="A0A8T0DMH9"/>
<organism evidence="1 2">
    <name type="scientific">Paragonimus westermani</name>
    <dbReference type="NCBI Taxonomy" id="34504"/>
    <lineage>
        <taxon>Eukaryota</taxon>
        <taxon>Metazoa</taxon>
        <taxon>Spiralia</taxon>
        <taxon>Lophotrochozoa</taxon>
        <taxon>Platyhelminthes</taxon>
        <taxon>Trematoda</taxon>
        <taxon>Digenea</taxon>
        <taxon>Plagiorchiida</taxon>
        <taxon>Troglotremata</taxon>
        <taxon>Troglotrematidae</taxon>
        <taxon>Paragonimus</taxon>
    </lineage>
</organism>
<keyword evidence="2" id="KW-1185">Reference proteome</keyword>
<accession>A0A8T0DMH9</accession>
<dbReference type="Proteomes" id="UP000699462">
    <property type="component" value="Unassembled WGS sequence"/>
</dbReference>
<gene>
    <name evidence="1" type="ORF">P879_04203</name>
</gene>